<dbReference type="AlphaFoldDB" id="A0A1G7M790"/>
<evidence type="ECO:0000313" key="5">
    <source>
        <dbReference type="Proteomes" id="UP000243333"/>
    </source>
</evidence>
<sequence length="220" mass="23738">MAKLSNIRERIVTVGRTLLEKGLVAGTWGNISARLPDSELIAVTPSGRDYRTLKAEDVVIVSLDGMIVDGHLKPSSELPLHLAIYRARSDIGAIVHTHSIFASACAVARKAIPPIIEDLIQVTGGSVDVTEYALPGTEELALNAAKALNGKKALLLANHGVIGCGDSLEEAVTACELVEKAAQIYIYATQLGGAVVLDEKDVQIMHTFYKEHYRQRQKMI</sequence>
<dbReference type="PANTHER" id="PTHR22789">
    <property type="entry name" value="FUCULOSE PHOSPHATE ALDOLASE"/>
    <property type="match status" value="1"/>
</dbReference>
<keyword evidence="1" id="KW-0479">Metal-binding</keyword>
<organism evidence="4 5">
    <name type="scientific">Sporolituus thermophilus DSM 23256</name>
    <dbReference type="NCBI Taxonomy" id="1123285"/>
    <lineage>
        <taxon>Bacteria</taxon>
        <taxon>Bacillati</taxon>
        <taxon>Bacillota</taxon>
        <taxon>Negativicutes</taxon>
        <taxon>Selenomonadales</taxon>
        <taxon>Sporomusaceae</taxon>
        <taxon>Sporolituus</taxon>
    </lineage>
</organism>
<name>A0A1G7M790_9FIRM</name>
<dbReference type="SUPFAM" id="SSF53639">
    <property type="entry name" value="AraD/HMP-PK domain-like"/>
    <property type="match status" value="1"/>
</dbReference>
<dbReference type="STRING" id="1123285.SAMN05660235_02047"/>
<dbReference type="InterPro" id="IPR050197">
    <property type="entry name" value="Aldolase_class_II_sugar_metab"/>
</dbReference>
<evidence type="ECO:0000256" key="2">
    <source>
        <dbReference type="ARBA" id="ARBA00023239"/>
    </source>
</evidence>
<evidence type="ECO:0000256" key="1">
    <source>
        <dbReference type="ARBA" id="ARBA00022723"/>
    </source>
</evidence>
<feature type="domain" description="Class II aldolase/adducin N-terminal" evidence="3">
    <location>
        <begin position="9"/>
        <end position="186"/>
    </location>
</feature>
<dbReference type="Pfam" id="PF00596">
    <property type="entry name" value="Aldolase_II"/>
    <property type="match status" value="1"/>
</dbReference>
<keyword evidence="2" id="KW-0456">Lyase</keyword>
<dbReference type="Gene3D" id="3.40.225.10">
    <property type="entry name" value="Class II aldolase/adducin N-terminal domain"/>
    <property type="match status" value="1"/>
</dbReference>
<dbReference type="OrthoDB" id="9794581at2"/>
<dbReference type="EMBL" id="FNBU01000015">
    <property type="protein sequence ID" value="SDF57572.1"/>
    <property type="molecule type" value="Genomic_DNA"/>
</dbReference>
<dbReference type="GO" id="GO:0019323">
    <property type="term" value="P:pentose catabolic process"/>
    <property type="evidence" value="ECO:0007669"/>
    <property type="project" value="TreeGrafter"/>
</dbReference>
<proteinExistence type="predicted"/>
<dbReference type="GO" id="GO:0046872">
    <property type="term" value="F:metal ion binding"/>
    <property type="evidence" value="ECO:0007669"/>
    <property type="project" value="UniProtKB-KW"/>
</dbReference>
<keyword evidence="5" id="KW-1185">Reference proteome</keyword>
<reference evidence="5" key="1">
    <citation type="submission" date="2016-10" db="EMBL/GenBank/DDBJ databases">
        <authorList>
            <person name="Varghese N."/>
            <person name="Submissions S."/>
        </authorList>
    </citation>
    <scope>NUCLEOTIDE SEQUENCE [LARGE SCALE GENOMIC DNA]</scope>
    <source>
        <strain evidence="5">DSM 23256</strain>
    </source>
</reference>
<dbReference type="RefSeq" id="WP_093690536.1">
    <property type="nucleotide sequence ID" value="NZ_FNBU01000015.1"/>
</dbReference>
<dbReference type="PANTHER" id="PTHR22789:SF0">
    <property type="entry name" value="3-OXO-TETRONATE 4-PHOSPHATE DECARBOXYLASE-RELATED"/>
    <property type="match status" value="1"/>
</dbReference>
<dbReference type="GO" id="GO:0005829">
    <property type="term" value="C:cytosol"/>
    <property type="evidence" value="ECO:0007669"/>
    <property type="project" value="TreeGrafter"/>
</dbReference>
<evidence type="ECO:0000313" key="4">
    <source>
        <dbReference type="EMBL" id="SDF57572.1"/>
    </source>
</evidence>
<accession>A0A1G7M790</accession>
<gene>
    <name evidence="4" type="ORF">SAMN05660235_02047</name>
</gene>
<evidence type="ECO:0000259" key="3">
    <source>
        <dbReference type="SMART" id="SM01007"/>
    </source>
</evidence>
<dbReference type="InterPro" id="IPR001303">
    <property type="entry name" value="Aldolase_II/adducin_N"/>
</dbReference>
<dbReference type="InterPro" id="IPR036409">
    <property type="entry name" value="Aldolase_II/adducin_N_sf"/>
</dbReference>
<dbReference type="SMART" id="SM01007">
    <property type="entry name" value="Aldolase_II"/>
    <property type="match status" value="1"/>
</dbReference>
<dbReference type="GO" id="GO:0016832">
    <property type="term" value="F:aldehyde-lyase activity"/>
    <property type="evidence" value="ECO:0007669"/>
    <property type="project" value="TreeGrafter"/>
</dbReference>
<dbReference type="Proteomes" id="UP000243333">
    <property type="component" value="Unassembled WGS sequence"/>
</dbReference>
<protein>
    <submittedName>
        <fullName evidence="4">L-fuculose-phosphate aldolase</fullName>
    </submittedName>
</protein>